<organism evidence="7 8">
    <name type="scientific">Terribacillus saccharophilus</name>
    <dbReference type="NCBI Taxonomy" id="361277"/>
    <lineage>
        <taxon>Bacteria</taxon>
        <taxon>Bacillati</taxon>
        <taxon>Bacillota</taxon>
        <taxon>Bacilli</taxon>
        <taxon>Bacillales</taxon>
        <taxon>Bacillaceae</taxon>
        <taxon>Terribacillus</taxon>
    </lineage>
</organism>
<sequence>MHLLYVIYALYNTISVWLTKSTTRNEGTIMAIEIILIMIAAGLIVGFVGAGGSGFIISILTVLFGFPIHVALGTALASMLFSSFSGAVSHYREGNVTLRAGLIIGIFGAVGAFISSHFSGFIPEDILNYLTAGMLVLSGVVLCIRLLLMGKPSDKGNTISAFIYQNKVIYFISAALLGILTGALSGLFGIGSAPFIQIGLLILLGLSAQQSAGTTMMIIIPIALAGGVGYAQLGFLDIKLLLEVVAGTMIGSYVGAKFTKRVRPVYLKTAMVLLPIFAGFLLLSA</sequence>
<evidence type="ECO:0000256" key="4">
    <source>
        <dbReference type="ARBA" id="ARBA00022989"/>
    </source>
</evidence>
<keyword evidence="6" id="KW-1003">Cell membrane</keyword>
<comment type="similarity">
    <text evidence="2 6">Belongs to the 4-toluene sulfonate uptake permease (TSUP) (TC 2.A.102) family.</text>
</comment>
<proteinExistence type="inferred from homology"/>
<comment type="caution">
    <text evidence="7">The sequence shown here is derived from an EMBL/GenBank/DDBJ whole genome shotgun (WGS) entry which is preliminary data.</text>
</comment>
<evidence type="ECO:0000313" key="8">
    <source>
        <dbReference type="Proteomes" id="UP000216013"/>
    </source>
</evidence>
<dbReference type="PANTHER" id="PTHR43701">
    <property type="entry name" value="MEMBRANE TRANSPORTER PROTEIN MJ0441-RELATED"/>
    <property type="match status" value="1"/>
</dbReference>
<evidence type="ECO:0000256" key="5">
    <source>
        <dbReference type="ARBA" id="ARBA00023136"/>
    </source>
</evidence>
<name>A0A268A8W1_9BACI</name>
<accession>A0A268A8W1</accession>
<comment type="subcellular location">
    <subcellularLocation>
        <location evidence="6">Cell membrane</location>
        <topology evidence="6">Multi-pass membrane protein</topology>
    </subcellularLocation>
    <subcellularLocation>
        <location evidence="1">Membrane</location>
        <topology evidence="1">Multi-pass membrane protein</topology>
    </subcellularLocation>
</comment>
<protein>
    <recommendedName>
        <fullName evidence="6">Probable membrane transporter protein</fullName>
    </recommendedName>
</protein>
<dbReference type="Pfam" id="PF01925">
    <property type="entry name" value="TauE"/>
    <property type="match status" value="1"/>
</dbReference>
<reference evidence="7 8" key="1">
    <citation type="submission" date="2017-07" db="EMBL/GenBank/DDBJ databases">
        <title>Isolation and whole genome analysis of endospore-forming bacteria from heroin.</title>
        <authorList>
            <person name="Kalinowski J."/>
            <person name="Ahrens B."/>
            <person name="Al-Dilaimi A."/>
            <person name="Winkler A."/>
            <person name="Wibberg D."/>
            <person name="Schleenbecker U."/>
            <person name="Ruckert C."/>
            <person name="Wolfel R."/>
            <person name="Grass G."/>
        </authorList>
    </citation>
    <scope>NUCLEOTIDE SEQUENCE [LARGE SCALE GENOMIC DNA]</scope>
    <source>
        <strain evidence="7 8">7528</strain>
    </source>
</reference>
<dbReference type="InterPro" id="IPR051598">
    <property type="entry name" value="TSUP/Inactive_protease-like"/>
</dbReference>
<feature type="transmembrane region" description="Helical" evidence="6">
    <location>
        <begin position="265"/>
        <end position="283"/>
    </location>
</feature>
<evidence type="ECO:0000313" key="7">
    <source>
        <dbReference type="EMBL" id="PAD20561.1"/>
    </source>
</evidence>
<evidence type="ECO:0000256" key="3">
    <source>
        <dbReference type="ARBA" id="ARBA00022692"/>
    </source>
</evidence>
<feature type="transmembrane region" description="Helical" evidence="6">
    <location>
        <begin position="126"/>
        <end position="148"/>
    </location>
</feature>
<feature type="transmembrane region" description="Helical" evidence="6">
    <location>
        <begin position="211"/>
        <end position="233"/>
    </location>
</feature>
<dbReference type="GO" id="GO:0005886">
    <property type="term" value="C:plasma membrane"/>
    <property type="evidence" value="ECO:0007669"/>
    <property type="project" value="UniProtKB-SubCell"/>
</dbReference>
<feature type="transmembrane region" description="Helical" evidence="6">
    <location>
        <begin position="55"/>
        <end position="84"/>
    </location>
</feature>
<dbReference type="OrthoDB" id="5457526at2"/>
<keyword evidence="4 6" id="KW-1133">Transmembrane helix</keyword>
<gene>
    <name evidence="7" type="ORF">CHH64_13555</name>
</gene>
<feature type="transmembrane region" description="Helical" evidence="6">
    <location>
        <begin position="96"/>
        <end position="114"/>
    </location>
</feature>
<keyword evidence="5 6" id="KW-0472">Membrane</keyword>
<dbReference type="Proteomes" id="UP000216013">
    <property type="component" value="Unassembled WGS sequence"/>
</dbReference>
<evidence type="ECO:0000256" key="1">
    <source>
        <dbReference type="ARBA" id="ARBA00004141"/>
    </source>
</evidence>
<feature type="transmembrane region" description="Helical" evidence="6">
    <location>
        <begin position="168"/>
        <end position="191"/>
    </location>
</feature>
<evidence type="ECO:0000256" key="2">
    <source>
        <dbReference type="ARBA" id="ARBA00009142"/>
    </source>
</evidence>
<dbReference type="AlphaFoldDB" id="A0A268A8W1"/>
<dbReference type="PANTHER" id="PTHR43701:SF2">
    <property type="entry name" value="MEMBRANE TRANSPORTER PROTEIN YJNA-RELATED"/>
    <property type="match status" value="1"/>
</dbReference>
<dbReference type="EMBL" id="NPBV01000022">
    <property type="protein sequence ID" value="PAD20561.1"/>
    <property type="molecule type" value="Genomic_DNA"/>
</dbReference>
<evidence type="ECO:0000256" key="6">
    <source>
        <dbReference type="RuleBase" id="RU363041"/>
    </source>
</evidence>
<dbReference type="InterPro" id="IPR002781">
    <property type="entry name" value="TM_pro_TauE-like"/>
</dbReference>
<keyword evidence="3 6" id="KW-0812">Transmembrane</keyword>
<feature type="transmembrane region" description="Helical" evidence="6">
    <location>
        <begin position="29"/>
        <end position="49"/>
    </location>
</feature>